<name>A0A6J2T121_DROLE</name>
<dbReference type="Pfam" id="PF00083">
    <property type="entry name" value="Sugar_tr"/>
    <property type="match status" value="1"/>
</dbReference>
<proteinExistence type="inferred from homology"/>
<evidence type="ECO:0000256" key="1">
    <source>
        <dbReference type="ARBA" id="ARBA00004141"/>
    </source>
</evidence>
<evidence type="ECO:0000256" key="7">
    <source>
        <dbReference type="SAM" id="Phobius"/>
    </source>
</evidence>
<keyword evidence="6" id="KW-0813">Transport</keyword>
<dbReference type="InterPro" id="IPR003663">
    <property type="entry name" value="Sugar/inositol_transpt"/>
</dbReference>
<feature type="transmembrane region" description="Helical" evidence="7">
    <location>
        <begin position="218"/>
        <end position="236"/>
    </location>
</feature>
<dbReference type="Gene3D" id="1.20.1250.20">
    <property type="entry name" value="MFS general substrate transporter like domains"/>
    <property type="match status" value="1"/>
</dbReference>
<dbReference type="InterPro" id="IPR045263">
    <property type="entry name" value="GLUT"/>
</dbReference>
<dbReference type="AlphaFoldDB" id="A0A6J2T121"/>
<evidence type="ECO:0000256" key="2">
    <source>
        <dbReference type="ARBA" id="ARBA00022692"/>
    </source>
</evidence>
<dbReference type="PRINTS" id="PR00171">
    <property type="entry name" value="SUGRTRNSPORT"/>
</dbReference>
<dbReference type="PANTHER" id="PTHR23503:SF127">
    <property type="entry name" value="FI08437P-RELATED"/>
    <property type="match status" value="1"/>
</dbReference>
<feature type="transmembrane region" description="Helical" evidence="7">
    <location>
        <begin position="126"/>
        <end position="149"/>
    </location>
</feature>
<evidence type="ECO:0000313" key="10">
    <source>
        <dbReference type="RefSeq" id="XP_030368955.1"/>
    </source>
</evidence>
<keyword evidence="5" id="KW-0325">Glycoprotein</keyword>
<evidence type="ECO:0000256" key="3">
    <source>
        <dbReference type="ARBA" id="ARBA00022989"/>
    </source>
</evidence>
<evidence type="ECO:0000259" key="8">
    <source>
        <dbReference type="PROSITE" id="PS50850"/>
    </source>
</evidence>
<feature type="transmembrane region" description="Helical" evidence="7">
    <location>
        <begin position="96"/>
        <end position="119"/>
    </location>
</feature>
<dbReference type="RefSeq" id="XP_030368955.1">
    <property type="nucleotide sequence ID" value="XM_030513095.1"/>
</dbReference>
<keyword evidence="2 7" id="KW-0812">Transmembrane</keyword>
<evidence type="ECO:0000313" key="9">
    <source>
        <dbReference type="Proteomes" id="UP000504634"/>
    </source>
</evidence>
<reference evidence="10" key="1">
    <citation type="submission" date="2025-08" db="UniProtKB">
        <authorList>
            <consortium name="RefSeq"/>
        </authorList>
    </citation>
    <scope>IDENTIFICATION</scope>
    <source>
        <strain evidence="10">11010-0011.00</strain>
        <tissue evidence="10">Whole body</tissue>
    </source>
</reference>
<dbReference type="NCBIfam" id="TIGR00879">
    <property type="entry name" value="SP"/>
    <property type="match status" value="1"/>
</dbReference>
<protein>
    <submittedName>
        <fullName evidence="10">Solute carrier family 2, facilitated glucose transporter member 3-like</fullName>
    </submittedName>
</protein>
<keyword evidence="9" id="KW-1185">Reference proteome</keyword>
<dbReference type="GO" id="GO:0015149">
    <property type="term" value="F:hexose transmembrane transporter activity"/>
    <property type="evidence" value="ECO:0007669"/>
    <property type="project" value="TreeGrafter"/>
</dbReference>
<keyword evidence="4 7" id="KW-0472">Membrane</keyword>
<evidence type="ECO:0000256" key="5">
    <source>
        <dbReference type="ARBA" id="ARBA00023180"/>
    </source>
</evidence>
<dbReference type="PANTHER" id="PTHR23503">
    <property type="entry name" value="SOLUTE CARRIER FAMILY 2"/>
    <property type="match status" value="1"/>
</dbReference>
<gene>
    <name evidence="10" type="primary">LOC115620002</name>
</gene>
<comment type="subcellular location">
    <subcellularLocation>
        <location evidence="1">Membrane</location>
        <topology evidence="1">Multi-pass membrane protein</topology>
    </subcellularLocation>
</comment>
<dbReference type="Proteomes" id="UP000504634">
    <property type="component" value="Unplaced"/>
</dbReference>
<feature type="transmembrane region" description="Helical" evidence="7">
    <location>
        <begin position="466"/>
        <end position="487"/>
    </location>
</feature>
<organism evidence="9 10">
    <name type="scientific">Drosophila lebanonensis</name>
    <name type="common">Fruit fly</name>
    <name type="synonym">Scaptodrosophila lebanonensis</name>
    <dbReference type="NCBI Taxonomy" id="7225"/>
    <lineage>
        <taxon>Eukaryota</taxon>
        <taxon>Metazoa</taxon>
        <taxon>Ecdysozoa</taxon>
        <taxon>Arthropoda</taxon>
        <taxon>Hexapoda</taxon>
        <taxon>Insecta</taxon>
        <taxon>Pterygota</taxon>
        <taxon>Neoptera</taxon>
        <taxon>Endopterygota</taxon>
        <taxon>Diptera</taxon>
        <taxon>Brachycera</taxon>
        <taxon>Muscomorpha</taxon>
        <taxon>Ephydroidea</taxon>
        <taxon>Drosophilidae</taxon>
        <taxon>Scaptodrosophila</taxon>
    </lineage>
</organism>
<comment type="similarity">
    <text evidence="6">Belongs to the major facilitator superfamily. Sugar transporter (TC 2.A.1.1) family.</text>
</comment>
<dbReference type="OrthoDB" id="4540492at2759"/>
<dbReference type="SUPFAM" id="SSF103473">
    <property type="entry name" value="MFS general substrate transporter"/>
    <property type="match status" value="1"/>
</dbReference>
<feature type="transmembrane region" description="Helical" evidence="7">
    <location>
        <begin position="155"/>
        <end position="175"/>
    </location>
</feature>
<evidence type="ECO:0000256" key="4">
    <source>
        <dbReference type="ARBA" id="ARBA00023136"/>
    </source>
</evidence>
<keyword evidence="3 7" id="KW-1133">Transmembrane helix</keyword>
<sequence>MAVKILPVVHEEPNMSGIKSYEFETECSLGESKQPKSKWTRLLVCTTLGSTFGAAVPGGYCVGIINSPAVHMRAWVHDTLGKNYGLLLSTTALDTFWALIVSIYLIGGVLGSAAAGWAANRFGRRGCFLLSGLLLLIGAACFLCCRWMHSVELLLLGRVIVGLGSGLITTSLPMYHSEIASISQRGTLGVGCALGFSIGLVFAQIFSLQSVFGGEDHWHIALCFYVIFMTVCYAPYRFYAESPKWLFIVKHRREEARLMLQRLRGNVNPAVIDEEMAAMELETQSKCSTRRLGEILRDPRMLLPLVLLFAYQGGQQLSGVNAIFYYSVLIFRNSGLSASAAEWMNLCAGNVNLLTALMSPLFMAKFNRRILMQLSTFFCAVFLFAFAWMVEYSAQVPWFSITCMASIFLYLIAFQLALGPMPSFIGAELFEVSSRSVALSLGNQIGWACNFIVGMIFPALHTAWGSWVFLLFSMFSALLFLLTKFYLPETRGREISYVAKLVSRGFRSNVHQ</sequence>
<dbReference type="InterPro" id="IPR036259">
    <property type="entry name" value="MFS_trans_sf"/>
</dbReference>
<dbReference type="InterPro" id="IPR020846">
    <property type="entry name" value="MFS_dom"/>
</dbReference>
<dbReference type="PROSITE" id="PS50850">
    <property type="entry name" value="MFS"/>
    <property type="match status" value="1"/>
</dbReference>
<evidence type="ECO:0000256" key="6">
    <source>
        <dbReference type="RuleBase" id="RU003346"/>
    </source>
</evidence>
<feature type="transmembrane region" description="Helical" evidence="7">
    <location>
        <begin position="187"/>
        <end position="206"/>
    </location>
</feature>
<dbReference type="PROSITE" id="PS00217">
    <property type="entry name" value="SUGAR_TRANSPORT_2"/>
    <property type="match status" value="1"/>
</dbReference>
<dbReference type="GO" id="GO:0016020">
    <property type="term" value="C:membrane"/>
    <property type="evidence" value="ECO:0007669"/>
    <property type="project" value="UniProtKB-SubCell"/>
</dbReference>
<feature type="domain" description="Major facilitator superfamily (MFS) profile" evidence="8">
    <location>
        <begin position="47"/>
        <end position="491"/>
    </location>
</feature>
<feature type="transmembrane region" description="Helical" evidence="7">
    <location>
        <begin position="370"/>
        <end position="390"/>
    </location>
</feature>
<accession>A0A6J2T121</accession>
<feature type="transmembrane region" description="Helical" evidence="7">
    <location>
        <begin position="438"/>
        <end position="460"/>
    </location>
</feature>
<feature type="transmembrane region" description="Helical" evidence="7">
    <location>
        <begin position="396"/>
        <end position="418"/>
    </location>
</feature>
<dbReference type="GeneID" id="115620002"/>
<feature type="transmembrane region" description="Helical" evidence="7">
    <location>
        <begin position="42"/>
        <end position="65"/>
    </location>
</feature>
<dbReference type="InterPro" id="IPR005829">
    <property type="entry name" value="Sugar_transporter_CS"/>
</dbReference>
<dbReference type="InterPro" id="IPR005828">
    <property type="entry name" value="MFS_sugar_transport-like"/>
</dbReference>